<accession>A0A1I0A0C9</accession>
<gene>
    <name evidence="2" type="ORF">SAMN05443639_101498</name>
</gene>
<evidence type="ECO:0000256" key="1">
    <source>
        <dbReference type="SAM" id="SignalP"/>
    </source>
</evidence>
<evidence type="ECO:0000313" key="3">
    <source>
        <dbReference type="Proteomes" id="UP000199181"/>
    </source>
</evidence>
<sequence>MIRQPLSRRTLLRGLSGVAIALPFLEAMEAHAAAPAAPKRFVFVFSANGTIPPAWTPSGQETSFQLGRILAPLEPHKSKLLLLDNLDMESAHHGPGDGHQKGMGHLLTGTELQNGDIFTGGDSEKVGWGGGISIDQEIAKRVGQNDRFPSLLFGVQTGGADIWSRMSYSGPGSPMPAEDNPRNAFNRIFANFNADPAGLAELRYRRHSVLDSTQEDFKRLRAQLGSTDLQKVDAHLTAIREIERRLDLEDHAVGASCVKPAQPATLDHTKNENFPAVGKLQMDLLVMALTCNLTKVATLQWSRSVSQVSFPWAGVTDRHHDLSHFGDSEAEAQEKITKINIWYAQQFAYLLTQMAKVQEGDRTLLDNTAVLWGNELGKGNSHSRRDVPFVMAGSCGGYFRTGRYLKYTNGWHNELYVSILNAMGVQTNTFGNPAYCKGALPHLT</sequence>
<dbReference type="AlphaFoldDB" id="A0A1I0A0C9"/>
<keyword evidence="1" id="KW-0732">Signal</keyword>
<dbReference type="RefSeq" id="WP_093515383.1">
    <property type="nucleotide sequence ID" value="NZ_FOIJ01000001.1"/>
</dbReference>
<reference evidence="3" key="1">
    <citation type="submission" date="2016-10" db="EMBL/GenBank/DDBJ databases">
        <authorList>
            <person name="Varghese N."/>
            <person name="Submissions S."/>
        </authorList>
    </citation>
    <scope>NUCLEOTIDE SEQUENCE [LARGE SCALE GENOMIC DNA]</scope>
    <source>
        <strain evidence="3">DSM 16858</strain>
    </source>
</reference>
<feature type="chain" id="PRO_5011789626" description="Tat (Twin-arginine translocation) pathway signal sequence" evidence="1">
    <location>
        <begin position="33"/>
        <end position="444"/>
    </location>
</feature>
<keyword evidence="3" id="KW-1185">Reference proteome</keyword>
<name>A0A1I0A0C9_9BACT</name>
<dbReference type="InterPro" id="IPR006311">
    <property type="entry name" value="TAT_signal"/>
</dbReference>
<feature type="signal peptide" evidence="1">
    <location>
        <begin position="1"/>
        <end position="32"/>
    </location>
</feature>
<evidence type="ECO:0000313" key="2">
    <source>
        <dbReference type="EMBL" id="SES87510.1"/>
    </source>
</evidence>
<dbReference type="Proteomes" id="UP000199181">
    <property type="component" value="Unassembled WGS sequence"/>
</dbReference>
<protein>
    <recommendedName>
        <fullName evidence="4">Tat (Twin-arginine translocation) pathway signal sequence</fullName>
    </recommendedName>
</protein>
<evidence type="ECO:0008006" key="4">
    <source>
        <dbReference type="Google" id="ProtNLM"/>
    </source>
</evidence>
<dbReference type="PROSITE" id="PS51318">
    <property type="entry name" value="TAT"/>
    <property type="match status" value="1"/>
</dbReference>
<proteinExistence type="predicted"/>
<dbReference type="InterPro" id="IPR011447">
    <property type="entry name" value="DUF1552"/>
</dbReference>
<dbReference type="Pfam" id="PF07586">
    <property type="entry name" value="HXXSHH"/>
    <property type="match status" value="1"/>
</dbReference>
<dbReference type="EMBL" id="FOIJ01000001">
    <property type="protein sequence ID" value="SES87510.1"/>
    <property type="molecule type" value="Genomic_DNA"/>
</dbReference>
<organism evidence="2 3">
    <name type="scientific">Stigmatella erecta</name>
    <dbReference type="NCBI Taxonomy" id="83460"/>
    <lineage>
        <taxon>Bacteria</taxon>
        <taxon>Pseudomonadati</taxon>
        <taxon>Myxococcota</taxon>
        <taxon>Myxococcia</taxon>
        <taxon>Myxococcales</taxon>
        <taxon>Cystobacterineae</taxon>
        <taxon>Archangiaceae</taxon>
        <taxon>Stigmatella</taxon>
    </lineage>
</organism>